<proteinExistence type="predicted"/>
<keyword evidence="2" id="KW-0547">Nucleotide-binding</keyword>
<dbReference type="AlphaFoldDB" id="A0A146K5I9"/>
<dbReference type="Gene3D" id="3.30.470.20">
    <property type="entry name" value="ATP-grasp fold, B domain"/>
    <property type="match status" value="1"/>
</dbReference>
<dbReference type="Pfam" id="PF03133">
    <property type="entry name" value="TTL"/>
    <property type="match status" value="1"/>
</dbReference>
<evidence type="ECO:0000256" key="4">
    <source>
        <dbReference type="ARBA" id="ARBA00041448"/>
    </source>
</evidence>
<evidence type="ECO:0000313" key="6">
    <source>
        <dbReference type="EMBL" id="JAP92170.1"/>
    </source>
</evidence>
<dbReference type="EMBL" id="GDID01004436">
    <property type="protein sequence ID" value="JAP92170.1"/>
    <property type="molecule type" value="Transcribed_RNA"/>
</dbReference>
<name>A0A146K5I9_9EUKA</name>
<dbReference type="PANTHER" id="PTHR12241:SF145">
    <property type="entry name" value="TUBULIN POLYGLUTAMYLASE TTLL5"/>
    <property type="match status" value="1"/>
</dbReference>
<dbReference type="PROSITE" id="PS51221">
    <property type="entry name" value="TTL"/>
    <property type="match status" value="1"/>
</dbReference>
<dbReference type="SUPFAM" id="SSF56059">
    <property type="entry name" value="Glutathione synthetase ATP-binding domain-like"/>
    <property type="match status" value="1"/>
</dbReference>
<evidence type="ECO:0000256" key="2">
    <source>
        <dbReference type="ARBA" id="ARBA00022741"/>
    </source>
</evidence>
<sequence length="476" mass="55812">TVPFQSPVFHFGNPSNKTFYLNVSNKPIVSYHKSIEDVWYQTFKSANWKQSFNRKPALTHYIFSHYKLPGLTYFQNMSYGQITSQLSCWDVFDKHKLAQNVRKYLRKSKTYSIMPKSFVLPSQAKKFKRFQESNPDTWMIDKLAHSSFGNNIKIQRSAEVNVSSKRVRVVQEYLQDTALFKSHKFDLRAYLLITSTDPLIAYVYSDGYGKLAAKNYSRPSEENKDDVGVHLTNVAQSKKVFNDTCKVFDGLERQVGFDEVVQELFFDRKQFTNKLRKPKNLRDFRSEFDKKLQTLFQKLLVVMQKQMLKEDMKTGKTHKYPRQWYAKYGADVMVMRDGSFKLIEVNRRAQQGLTCSSQQKVAPKLIVDELNLIGIPCIVDGNHVLNPAYNDNHTNQIKDLPEKYTFSIEELKQMEKLNFDQLSEFEQRVLSQITDEQSRIGGWKRIWPNLNRKRVEDLGEQTYLNWLAHVFVKGQK</sequence>
<organism evidence="6">
    <name type="scientific">Trepomonas sp. PC1</name>
    <dbReference type="NCBI Taxonomy" id="1076344"/>
    <lineage>
        <taxon>Eukaryota</taxon>
        <taxon>Metamonada</taxon>
        <taxon>Diplomonadida</taxon>
        <taxon>Hexamitidae</taxon>
        <taxon>Hexamitinae</taxon>
        <taxon>Trepomonas</taxon>
    </lineage>
</organism>
<evidence type="ECO:0000256" key="1">
    <source>
        <dbReference type="ARBA" id="ARBA00022598"/>
    </source>
</evidence>
<evidence type="ECO:0000256" key="5">
    <source>
        <dbReference type="ARBA" id="ARBA00049274"/>
    </source>
</evidence>
<dbReference type="GO" id="GO:0036064">
    <property type="term" value="C:ciliary basal body"/>
    <property type="evidence" value="ECO:0007669"/>
    <property type="project" value="TreeGrafter"/>
</dbReference>
<protein>
    <recommendedName>
        <fullName evidence="4">Tubulin--tyrosine ligase-like protein 5</fullName>
    </recommendedName>
</protein>
<dbReference type="GO" id="GO:0015631">
    <property type="term" value="F:tubulin binding"/>
    <property type="evidence" value="ECO:0007669"/>
    <property type="project" value="TreeGrafter"/>
</dbReference>
<gene>
    <name evidence="6" type="ORF">TPC1_15977</name>
</gene>
<dbReference type="GO" id="GO:0000226">
    <property type="term" value="P:microtubule cytoskeleton organization"/>
    <property type="evidence" value="ECO:0007669"/>
    <property type="project" value="TreeGrafter"/>
</dbReference>
<dbReference type="InterPro" id="IPR004344">
    <property type="entry name" value="TTL/TTLL_fam"/>
</dbReference>
<feature type="non-terminal residue" evidence="6">
    <location>
        <position position="1"/>
    </location>
</feature>
<reference evidence="6" key="1">
    <citation type="submission" date="2015-07" db="EMBL/GenBank/DDBJ databases">
        <title>Adaptation to a free-living lifestyle via gene acquisitions in the diplomonad Trepomonas sp. PC1.</title>
        <authorList>
            <person name="Xu F."/>
            <person name="Jerlstrom-Hultqvist J."/>
            <person name="Kolisko M."/>
            <person name="Simpson A.G.B."/>
            <person name="Roger A.J."/>
            <person name="Svard S.G."/>
            <person name="Andersson J.O."/>
        </authorList>
    </citation>
    <scope>NUCLEOTIDE SEQUENCE</scope>
    <source>
        <strain evidence="6">PC1</strain>
    </source>
</reference>
<dbReference type="PANTHER" id="PTHR12241">
    <property type="entry name" value="TUBULIN POLYGLUTAMYLASE"/>
    <property type="match status" value="1"/>
</dbReference>
<keyword evidence="1 6" id="KW-0436">Ligase</keyword>
<dbReference type="GO" id="GO:0005524">
    <property type="term" value="F:ATP binding"/>
    <property type="evidence" value="ECO:0007669"/>
    <property type="project" value="UniProtKB-KW"/>
</dbReference>
<dbReference type="GO" id="GO:0070740">
    <property type="term" value="F:tubulin-glutamic acid ligase activity"/>
    <property type="evidence" value="ECO:0007669"/>
    <property type="project" value="TreeGrafter"/>
</dbReference>
<evidence type="ECO:0000256" key="3">
    <source>
        <dbReference type="ARBA" id="ARBA00022840"/>
    </source>
</evidence>
<comment type="catalytic activity">
    <reaction evidence="5">
        <text>L-glutamyl-[protein] + L-glutamate + ATP = gamma-L-glutamyl-L-glutamyl-[protein] + ADP + phosphate + H(+)</text>
        <dbReference type="Rhea" id="RHEA:60144"/>
        <dbReference type="Rhea" id="RHEA-COMP:10208"/>
        <dbReference type="Rhea" id="RHEA-COMP:15517"/>
        <dbReference type="ChEBI" id="CHEBI:15378"/>
        <dbReference type="ChEBI" id="CHEBI:29973"/>
        <dbReference type="ChEBI" id="CHEBI:29985"/>
        <dbReference type="ChEBI" id="CHEBI:30616"/>
        <dbReference type="ChEBI" id="CHEBI:43474"/>
        <dbReference type="ChEBI" id="CHEBI:143622"/>
        <dbReference type="ChEBI" id="CHEBI:456216"/>
    </reaction>
    <physiologicalReaction direction="left-to-right" evidence="5">
        <dbReference type="Rhea" id="RHEA:60145"/>
    </physiologicalReaction>
</comment>
<accession>A0A146K5I9</accession>
<keyword evidence="3" id="KW-0067">ATP-binding</keyword>